<evidence type="ECO:0000313" key="4">
    <source>
        <dbReference type="Proteomes" id="UP001443914"/>
    </source>
</evidence>
<evidence type="ECO:0000256" key="1">
    <source>
        <dbReference type="SAM" id="MobiDB-lite"/>
    </source>
</evidence>
<name>A0AAW1IIR9_SAPOF</name>
<evidence type="ECO:0000259" key="2">
    <source>
        <dbReference type="Pfam" id="PF10536"/>
    </source>
</evidence>
<protein>
    <recommendedName>
        <fullName evidence="2">Aminotransferase-like plant mobile domain-containing protein</fullName>
    </recommendedName>
</protein>
<accession>A0AAW1IIR9</accession>
<sequence length="505" mass="59414">MLLRAFLDRYWDTTTTFHIPGYEAGVTLSGFAVMTGLPCGEEALVFYRPLERFDSPGVVQAIGSGVIVKRQESRGSLVNTCYIQDYFRGEGRYHYSAEDDEQNARLWLWWFLAALHFGEKGERATTLLLPYLMDWGSMDRYDWVSPALGLTIKYCWDAVRPDHLDQGFKPSLVFPGLIMESWVLSHFTSLLSYGFVAPRTYPAVHAWGTCNRKKLRFDYGEVRRELNSMTYEKFVPKPWGRYTGVPTQVWERFQALDCRRLYLSTPFGSYWYLGERLAHQTVSDRLVVPSDPPAILFVQTDDAVARSMEYFEGSGEGLMLFGEDYGAFARRLAPRTIEVCDPDMAEQPSEFYDEADYEYGGARHVVRLDDDVPTMVADYGMDSWSARVKKVAGDIHRNIWWNANRWRELAARRTRELCQCRAETERIRAEHDEFERGQAEERRRRQEAEQRRAEVERQREEKRQRAEELERVQAEHQRQFAEYDRQREDYERRLADWQRMYPDQF</sequence>
<evidence type="ECO:0000313" key="3">
    <source>
        <dbReference type="EMBL" id="KAK9689403.1"/>
    </source>
</evidence>
<keyword evidence="4" id="KW-1185">Reference proteome</keyword>
<feature type="region of interest" description="Disordered" evidence="1">
    <location>
        <begin position="432"/>
        <end position="477"/>
    </location>
</feature>
<dbReference type="PANTHER" id="PTHR46033">
    <property type="entry name" value="PROTEIN MAIN-LIKE 2"/>
    <property type="match status" value="1"/>
</dbReference>
<reference evidence="3" key="1">
    <citation type="submission" date="2024-03" db="EMBL/GenBank/DDBJ databases">
        <title>WGS assembly of Saponaria officinalis var. Norfolk2.</title>
        <authorList>
            <person name="Jenkins J."/>
            <person name="Shu S."/>
            <person name="Grimwood J."/>
            <person name="Barry K."/>
            <person name="Goodstein D."/>
            <person name="Schmutz J."/>
            <person name="Leebens-Mack J."/>
            <person name="Osbourn A."/>
        </authorList>
    </citation>
    <scope>NUCLEOTIDE SEQUENCE [LARGE SCALE GENOMIC DNA]</scope>
    <source>
        <strain evidence="3">JIC</strain>
    </source>
</reference>
<comment type="caution">
    <text evidence="3">The sequence shown here is derived from an EMBL/GenBank/DDBJ whole genome shotgun (WGS) entry which is preliminary data.</text>
</comment>
<dbReference type="InterPro" id="IPR044824">
    <property type="entry name" value="MAIN-like"/>
</dbReference>
<dbReference type="Pfam" id="PF10536">
    <property type="entry name" value="PMD"/>
    <property type="match status" value="1"/>
</dbReference>
<proteinExistence type="predicted"/>
<dbReference type="GO" id="GO:0010073">
    <property type="term" value="P:meristem maintenance"/>
    <property type="evidence" value="ECO:0007669"/>
    <property type="project" value="InterPro"/>
</dbReference>
<dbReference type="AlphaFoldDB" id="A0AAW1IIR9"/>
<dbReference type="Proteomes" id="UP001443914">
    <property type="component" value="Unassembled WGS sequence"/>
</dbReference>
<dbReference type="PANTHER" id="PTHR46033:SF8">
    <property type="entry name" value="PROTEIN MAINTENANCE OF MERISTEMS-LIKE"/>
    <property type="match status" value="1"/>
</dbReference>
<feature type="domain" description="Aminotransferase-like plant mobile" evidence="2">
    <location>
        <begin position="2"/>
        <end position="247"/>
    </location>
</feature>
<organism evidence="3 4">
    <name type="scientific">Saponaria officinalis</name>
    <name type="common">Common soapwort</name>
    <name type="synonym">Lychnis saponaria</name>
    <dbReference type="NCBI Taxonomy" id="3572"/>
    <lineage>
        <taxon>Eukaryota</taxon>
        <taxon>Viridiplantae</taxon>
        <taxon>Streptophyta</taxon>
        <taxon>Embryophyta</taxon>
        <taxon>Tracheophyta</taxon>
        <taxon>Spermatophyta</taxon>
        <taxon>Magnoliopsida</taxon>
        <taxon>eudicotyledons</taxon>
        <taxon>Gunneridae</taxon>
        <taxon>Pentapetalae</taxon>
        <taxon>Caryophyllales</taxon>
        <taxon>Caryophyllaceae</taxon>
        <taxon>Caryophylleae</taxon>
        <taxon>Saponaria</taxon>
    </lineage>
</organism>
<dbReference type="InterPro" id="IPR019557">
    <property type="entry name" value="AminoTfrase-like_pln_mobile"/>
</dbReference>
<dbReference type="EMBL" id="JBDFQZ010000009">
    <property type="protein sequence ID" value="KAK9689403.1"/>
    <property type="molecule type" value="Genomic_DNA"/>
</dbReference>
<gene>
    <name evidence="3" type="ORF">RND81_09G057000</name>
</gene>